<evidence type="ECO:0000256" key="4">
    <source>
        <dbReference type="ARBA" id="ARBA00023002"/>
    </source>
</evidence>
<comment type="cofactor">
    <cofactor evidence="1">
        <name>Fe(2+)</name>
        <dbReference type="ChEBI" id="CHEBI:29033"/>
    </cofactor>
</comment>
<keyword evidence="2" id="KW-0479">Metal-binding</keyword>
<accession>A0A557S507</accession>
<dbReference type="GO" id="GO:0046872">
    <property type="term" value="F:metal ion binding"/>
    <property type="evidence" value="ECO:0007669"/>
    <property type="project" value="UniProtKB-KW"/>
</dbReference>
<organism evidence="7 8">
    <name type="scientific">Sedimenticola selenatireducens</name>
    <dbReference type="NCBI Taxonomy" id="191960"/>
    <lineage>
        <taxon>Bacteria</taxon>
        <taxon>Pseudomonadati</taxon>
        <taxon>Pseudomonadota</taxon>
        <taxon>Gammaproteobacteria</taxon>
        <taxon>Chromatiales</taxon>
        <taxon>Sedimenticolaceae</taxon>
        <taxon>Sedimenticola</taxon>
    </lineage>
</organism>
<evidence type="ECO:0000256" key="1">
    <source>
        <dbReference type="ARBA" id="ARBA00001954"/>
    </source>
</evidence>
<evidence type="ECO:0000256" key="3">
    <source>
        <dbReference type="ARBA" id="ARBA00022964"/>
    </source>
</evidence>
<feature type="domain" description="JmjC" evidence="6">
    <location>
        <begin position="94"/>
        <end position="221"/>
    </location>
</feature>
<keyword evidence="8" id="KW-1185">Reference proteome</keyword>
<dbReference type="AlphaFoldDB" id="A0A557S507"/>
<keyword evidence="4" id="KW-0560">Oxidoreductase</keyword>
<dbReference type="SMART" id="SM00558">
    <property type="entry name" value="JmjC"/>
    <property type="match status" value="1"/>
</dbReference>
<proteinExistence type="predicted"/>
<dbReference type="EMBL" id="VMNH01000016">
    <property type="protein sequence ID" value="TVO72493.1"/>
    <property type="molecule type" value="Genomic_DNA"/>
</dbReference>
<dbReference type="Gene3D" id="2.60.120.650">
    <property type="entry name" value="Cupin"/>
    <property type="match status" value="1"/>
</dbReference>
<comment type="caution">
    <text evidence="7">The sequence shown here is derived from an EMBL/GenBank/DDBJ whole genome shotgun (WGS) entry which is preliminary data.</text>
</comment>
<keyword evidence="3" id="KW-0223">Dioxygenase</keyword>
<dbReference type="InterPro" id="IPR003347">
    <property type="entry name" value="JmjC_dom"/>
</dbReference>
<dbReference type="Pfam" id="PF08007">
    <property type="entry name" value="JmjC_2"/>
    <property type="match status" value="1"/>
</dbReference>
<gene>
    <name evidence="7" type="ORF">FHP88_12935</name>
</gene>
<reference evidence="7 8" key="1">
    <citation type="submission" date="2019-07" db="EMBL/GenBank/DDBJ databases">
        <title>The pathways for chlorine oxyanion respiration interact through the shared metabolite chlorate.</title>
        <authorList>
            <person name="Barnum T.P."/>
            <person name="Cheng Y."/>
            <person name="Hill K.A."/>
            <person name="Lucas L.N."/>
            <person name="Carlson H.K."/>
            <person name="Coates J.D."/>
        </authorList>
    </citation>
    <scope>NUCLEOTIDE SEQUENCE [LARGE SCALE GENOMIC DNA]</scope>
    <source>
        <strain evidence="7 8">BK-1</strain>
    </source>
</reference>
<dbReference type="SUPFAM" id="SSF51197">
    <property type="entry name" value="Clavaminate synthase-like"/>
    <property type="match status" value="1"/>
</dbReference>
<dbReference type="InterPro" id="IPR039994">
    <property type="entry name" value="NO66-like"/>
</dbReference>
<evidence type="ECO:0000313" key="8">
    <source>
        <dbReference type="Proteomes" id="UP000316649"/>
    </source>
</evidence>
<dbReference type="InterPro" id="IPR046799">
    <property type="entry name" value="ROXA-like_wH"/>
</dbReference>
<dbReference type="PANTHER" id="PTHR13096">
    <property type="entry name" value="MINA53 MYC INDUCED NUCLEAR ANTIGEN"/>
    <property type="match status" value="1"/>
</dbReference>
<evidence type="ECO:0000313" key="7">
    <source>
        <dbReference type="EMBL" id="TVO72493.1"/>
    </source>
</evidence>
<protein>
    <submittedName>
        <fullName evidence="7">Cupin domain-containing protein</fullName>
    </submittedName>
</protein>
<name>A0A557S507_9GAMM</name>
<dbReference type="PROSITE" id="PS51184">
    <property type="entry name" value="JMJC"/>
    <property type="match status" value="1"/>
</dbReference>
<dbReference type="Pfam" id="PF20514">
    <property type="entry name" value="WHD_ROXA"/>
    <property type="match status" value="1"/>
</dbReference>
<dbReference type="Gene3D" id="3.40.366.30">
    <property type="entry name" value="50S ribosomal protein L16 arginine hydroxylase, Chain A, Domain 2"/>
    <property type="match status" value="1"/>
</dbReference>
<dbReference type="OrthoDB" id="9764016at2"/>
<dbReference type="GO" id="GO:0016706">
    <property type="term" value="F:2-oxoglutarate-dependent dioxygenase activity"/>
    <property type="evidence" value="ECO:0007669"/>
    <property type="project" value="TreeGrafter"/>
</dbReference>
<evidence type="ECO:0000256" key="5">
    <source>
        <dbReference type="ARBA" id="ARBA00023004"/>
    </source>
</evidence>
<dbReference type="Proteomes" id="UP000316649">
    <property type="component" value="Unassembled WGS sequence"/>
</dbReference>
<evidence type="ECO:0000256" key="2">
    <source>
        <dbReference type="ARBA" id="ARBA00022723"/>
    </source>
</evidence>
<keyword evidence="5" id="KW-0408">Iron</keyword>
<evidence type="ECO:0000259" key="6">
    <source>
        <dbReference type="PROSITE" id="PS51184"/>
    </source>
</evidence>
<sequence length="384" mass="43279">MFSLDLSGLTPQQFLDTYWQKKPTVIRQGFKDFIDPITADELAGLACDEQVESRLVYKKAGAWQAEFGPFESYGHLGEREWTLVVQAVDHWLPQVAALAEPFQFIPNWRKDDLMMSFATPGGGVGPHIDLYDVFIIQGSGKRHWRVGDRGAHNEFAAHEALLHVDDFEPIIEVELLPGDILYIPPGFPHDGSAVEPSLSYSVGFRTNSGYELTEGLADFLAEHALAKELMCDPDREATERPGAISQQDVALIKQHLMKVVADDELFSRFIGEFVSQAKHDLDIAVMDDEGYSKQEVIALLQQGKPLHRLGGLRCFYFEATLDQGVFYVDGEEKRLPSEMKAVIQLLCDQRSISAEQLLPWIDHNPFLDFLIELLNAGYWYFEGA</sequence>
<dbReference type="PANTHER" id="PTHR13096:SF8">
    <property type="entry name" value="RIBOSOMAL OXYGENASE 1"/>
    <property type="match status" value="1"/>
</dbReference>
<dbReference type="RefSeq" id="WP_144359497.1">
    <property type="nucleotide sequence ID" value="NZ_VMNH01000016.1"/>
</dbReference>